<dbReference type="RefSeq" id="WP_009148249.1">
    <property type="nucleotide sequence ID" value="NZ_CP121471.1"/>
</dbReference>
<evidence type="ECO:0000313" key="2">
    <source>
        <dbReference type="EMBL" id="EIC21664.1"/>
    </source>
</evidence>
<evidence type="ECO:0000313" key="3">
    <source>
        <dbReference type="Proteomes" id="UP000002964"/>
    </source>
</evidence>
<feature type="compositionally biased region" description="Polar residues" evidence="1">
    <location>
        <begin position="204"/>
        <end position="219"/>
    </location>
</feature>
<proteinExistence type="predicted"/>
<reference evidence="2 3" key="2">
    <citation type="submission" date="2011-11" db="EMBL/GenBank/DDBJ databases">
        <authorList>
            <consortium name="US DOE Joint Genome Institute"/>
            <person name="Lucas S."/>
            <person name="Han J."/>
            <person name="Lapidus A."/>
            <person name="Cheng J.-F."/>
            <person name="Goodwin L."/>
            <person name="Pitluck S."/>
            <person name="Peters L."/>
            <person name="Ovchinnikova G."/>
            <person name="Zhang X."/>
            <person name="Detter J.C."/>
            <person name="Han C."/>
            <person name="Tapia R."/>
            <person name="Land M."/>
            <person name="Hauser L."/>
            <person name="Kyrpides N."/>
            <person name="Ivanova N."/>
            <person name="Pagani I."/>
            <person name="Vogl K."/>
            <person name="Liu Z."/>
            <person name="Overmann J."/>
            <person name="Frigaard N.-U."/>
            <person name="Bryant D."/>
            <person name="Woyke T."/>
        </authorList>
    </citation>
    <scope>NUCLEOTIDE SEQUENCE [LARGE SCALE GENOMIC DNA]</scope>
    <source>
        <strain evidence="2 3">970</strain>
    </source>
</reference>
<reference evidence="3" key="1">
    <citation type="submission" date="2011-06" db="EMBL/GenBank/DDBJ databases">
        <authorList>
            <consortium name="US DOE Joint Genome Institute (JGI-PGF)"/>
            <person name="Lucas S."/>
            <person name="Han J."/>
            <person name="Lapidus A."/>
            <person name="Cheng J.-F."/>
            <person name="Goodwin L."/>
            <person name="Pitluck S."/>
            <person name="Peters L."/>
            <person name="Land M.L."/>
            <person name="Hauser L."/>
            <person name="Vogl K."/>
            <person name="Liu Z."/>
            <person name="Overmann J."/>
            <person name="Frigaard N.-U."/>
            <person name="Bryant D.A."/>
            <person name="Woyke T.J."/>
        </authorList>
    </citation>
    <scope>NUCLEOTIDE SEQUENCE [LARGE SCALE GENOMIC DNA]</scope>
    <source>
        <strain evidence="3">970</strain>
    </source>
</reference>
<feature type="compositionally biased region" description="Polar residues" evidence="1">
    <location>
        <begin position="179"/>
        <end position="193"/>
    </location>
</feature>
<organism evidence="2 3">
    <name type="scientific">Thiorhodovibrio frisius</name>
    <dbReference type="NCBI Taxonomy" id="631362"/>
    <lineage>
        <taxon>Bacteria</taxon>
        <taxon>Pseudomonadati</taxon>
        <taxon>Pseudomonadota</taxon>
        <taxon>Gammaproteobacteria</taxon>
        <taxon>Chromatiales</taxon>
        <taxon>Chromatiaceae</taxon>
        <taxon>Thiorhodovibrio</taxon>
    </lineage>
</organism>
<gene>
    <name evidence="2" type="ORF">Thi970DRAFT_01884</name>
</gene>
<feature type="region of interest" description="Disordered" evidence="1">
    <location>
        <begin position="176"/>
        <end position="227"/>
    </location>
</feature>
<dbReference type="Proteomes" id="UP000002964">
    <property type="component" value="Unassembled WGS sequence"/>
</dbReference>
<name>H8Z2S8_9GAMM</name>
<dbReference type="EMBL" id="JH603169">
    <property type="protein sequence ID" value="EIC21664.1"/>
    <property type="molecule type" value="Genomic_DNA"/>
</dbReference>
<evidence type="ECO:0000256" key="1">
    <source>
        <dbReference type="SAM" id="MobiDB-lite"/>
    </source>
</evidence>
<dbReference type="HOGENOM" id="CLU_902950_0_0_6"/>
<accession>H8Z2S8</accession>
<dbReference type="AlphaFoldDB" id="H8Z2S8"/>
<sequence length="355" mass="41747">MSKRKSTYKEKLNHYKAEVRYIGIDSFKRSFDDLVVERLCYFDVLTIKVNNLAYQIQCEELLSGNNRIKHEFSAIFEKTKYGFSPRIIGFSLKLWRPDDDLLKELIDILRRADYTISLIEIAVDFVTKRKGDVWKLMKLVRPLLVVKKIQNKPTFRRTIENRRLIKFSLWFRKKKSCSSKDGTNSEPKASGCSNEGCKNKETSENAVSNCGETTTQNSEATDKKKKRKAKGNLFKIYGLNIDPKKRPRKHGKPALHTEFRFEGSKKISQEVIFCLTDLVNFDFINWYNERIKIMQAPRSPIGASLRKKKKLSTKDRDVNTEYFYKEFCPKKSLSHEIYHRKELRNGLEDWTIRIL</sequence>
<keyword evidence="3" id="KW-1185">Reference proteome</keyword>
<protein>
    <submittedName>
        <fullName evidence="2">Uncharacterized protein</fullName>
    </submittedName>
</protein>